<dbReference type="RefSeq" id="WP_017927703.1">
    <property type="nucleotide sequence ID" value="NZ_KB822996.1"/>
</dbReference>
<reference evidence="1 2" key="1">
    <citation type="submission" date="2013-03" db="EMBL/GenBank/DDBJ databases">
        <authorList>
            <person name="Fiebig A."/>
            <person name="Goeker M."/>
            <person name="Klenk H.-P.P."/>
        </authorList>
    </citation>
    <scope>NUCLEOTIDE SEQUENCE [LARGE SCALE GENOMIC DNA]</scope>
    <source>
        <strain evidence="1 2">DSM 17492</strain>
    </source>
</reference>
<dbReference type="STRING" id="1122180.Lokhon_00799"/>
<accession>A0A017HFX7</accession>
<dbReference type="OrthoDB" id="7874235at2"/>
<dbReference type="HOGENOM" id="CLU_2917118_0_0_5"/>
<name>A0A017HFX7_9RHOB</name>
<sequence>MTKHVIDKPKDRSAIKTREYARLEREGGLHRSVRRLHARSLGARGATRLRQFLRIERGHEA</sequence>
<gene>
    <name evidence="1" type="ORF">Lokhon_00799</name>
</gene>
<dbReference type="EMBL" id="APGJ01000003">
    <property type="protein sequence ID" value="EYD73271.1"/>
    <property type="molecule type" value="Genomic_DNA"/>
</dbReference>
<comment type="caution">
    <text evidence="1">The sequence shown here is derived from an EMBL/GenBank/DDBJ whole genome shotgun (WGS) entry which is preliminary data.</text>
</comment>
<organism evidence="1 2">
    <name type="scientific">Limimaricola hongkongensis DSM 17492</name>
    <dbReference type="NCBI Taxonomy" id="1122180"/>
    <lineage>
        <taxon>Bacteria</taxon>
        <taxon>Pseudomonadati</taxon>
        <taxon>Pseudomonadota</taxon>
        <taxon>Alphaproteobacteria</taxon>
        <taxon>Rhodobacterales</taxon>
        <taxon>Paracoccaceae</taxon>
        <taxon>Limimaricola</taxon>
    </lineage>
</organism>
<dbReference type="Proteomes" id="UP000025047">
    <property type="component" value="Unassembled WGS sequence"/>
</dbReference>
<dbReference type="eggNOG" id="ENOG50312ZD">
    <property type="taxonomic scope" value="Bacteria"/>
</dbReference>
<keyword evidence="2" id="KW-1185">Reference proteome</keyword>
<proteinExistence type="predicted"/>
<evidence type="ECO:0000313" key="1">
    <source>
        <dbReference type="EMBL" id="EYD73271.1"/>
    </source>
</evidence>
<dbReference type="PATRIC" id="fig|1122180.6.peg.795"/>
<dbReference type="AlphaFoldDB" id="A0A017HFX7"/>
<evidence type="ECO:0000313" key="2">
    <source>
        <dbReference type="Proteomes" id="UP000025047"/>
    </source>
</evidence>
<protein>
    <submittedName>
        <fullName evidence="1">Uncharacterized protein</fullName>
    </submittedName>
</protein>